<sequence>MSDSAPLPPVRLHPEAELARDALSTPLLSRAARLARWAGPGTRIDAGGGLVDEQLPAAAGELGLSGDDAAAYAAEAWRVAVDTGLVEIVDEEEGTVEAGAELALLTGGAPHDVLAVWLGALETVLADASVPDLDDLVDAMDEGGEVDLSRLDWDPEAEAEFLDGVLGNLYLLTASADGPGDGPVPLPALAASMIVPSDMGEPTNDVLEQVSDAMMRLDDQFRLLDPVGLVEYQPVDEALMADAEAAEELPGGIDDTDVSRYGMVRLTPLGLYGMRARLLEAGFEAPAVGDLADKGADVLLDGTATFPQAAAQTETEQWLARRESLAAARELLAAARGGDAGAPLRRLRCQQALSLVGPEAEPALREVLDDPELGGLARVWLTETGFPDVPAPSQDLVFWLTVDTVAAQLAAEGNSEELQALVEGLAAQHSGFFAAAWRVDHPATADVLEAMGRLHPDKKVAKEARKAAFKARSQHGG</sequence>
<reference evidence="2" key="1">
    <citation type="journal article" date="2019" name="Int. J. Syst. Evol. Microbiol.">
        <title>The Global Catalogue of Microorganisms (GCM) 10K type strain sequencing project: providing services to taxonomists for standard genome sequencing and annotation.</title>
        <authorList>
            <consortium name="The Broad Institute Genomics Platform"/>
            <consortium name="The Broad Institute Genome Sequencing Center for Infectious Disease"/>
            <person name="Wu L."/>
            <person name="Ma J."/>
        </authorList>
    </citation>
    <scope>NUCLEOTIDE SEQUENCE [LARGE SCALE GENOMIC DNA]</scope>
    <source>
        <strain evidence="2">JCM 17656</strain>
    </source>
</reference>
<dbReference type="RefSeq" id="WP_346183090.1">
    <property type="nucleotide sequence ID" value="NZ_BAABCE010000008.1"/>
</dbReference>
<proteinExistence type="predicted"/>
<dbReference type="Proteomes" id="UP001500707">
    <property type="component" value="Unassembled WGS sequence"/>
</dbReference>
<dbReference type="EMBL" id="BAABCE010000008">
    <property type="protein sequence ID" value="GAA3556701.1"/>
    <property type="molecule type" value="Genomic_DNA"/>
</dbReference>
<gene>
    <name evidence="1" type="ORF">GCM10022295_43420</name>
</gene>
<accession>A0ABP6WWB0</accession>
<keyword evidence="2" id="KW-1185">Reference proteome</keyword>
<evidence type="ECO:0000313" key="2">
    <source>
        <dbReference type="Proteomes" id="UP001500707"/>
    </source>
</evidence>
<evidence type="ECO:0000313" key="1">
    <source>
        <dbReference type="EMBL" id="GAA3556701.1"/>
    </source>
</evidence>
<name>A0ABP6WWB0_9ACTN</name>
<organism evidence="1 2">
    <name type="scientific">Streptomyces osmaniensis</name>
    <dbReference type="NCBI Taxonomy" id="593134"/>
    <lineage>
        <taxon>Bacteria</taxon>
        <taxon>Bacillati</taxon>
        <taxon>Actinomycetota</taxon>
        <taxon>Actinomycetes</taxon>
        <taxon>Kitasatosporales</taxon>
        <taxon>Streptomycetaceae</taxon>
        <taxon>Streptomyces</taxon>
    </lineage>
</organism>
<protein>
    <submittedName>
        <fullName evidence="1">Uncharacterized protein</fullName>
    </submittedName>
</protein>
<comment type="caution">
    <text evidence="1">The sequence shown here is derived from an EMBL/GenBank/DDBJ whole genome shotgun (WGS) entry which is preliminary data.</text>
</comment>